<keyword evidence="2" id="KW-1185">Reference proteome</keyword>
<organism evidence="1 2">
    <name type="scientific">Racocetra persica</name>
    <dbReference type="NCBI Taxonomy" id="160502"/>
    <lineage>
        <taxon>Eukaryota</taxon>
        <taxon>Fungi</taxon>
        <taxon>Fungi incertae sedis</taxon>
        <taxon>Mucoromycota</taxon>
        <taxon>Glomeromycotina</taxon>
        <taxon>Glomeromycetes</taxon>
        <taxon>Diversisporales</taxon>
        <taxon>Gigasporaceae</taxon>
        <taxon>Racocetra</taxon>
    </lineage>
</organism>
<sequence>NVPPELESSNKVTKLQMNSGLESKKARGHVQVSSCTSNNLSWVKTFIESNIETRDDLDNEGWVHM</sequence>
<reference evidence="1" key="1">
    <citation type="submission" date="2021-06" db="EMBL/GenBank/DDBJ databases">
        <authorList>
            <person name="Kallberg Y."/>
            <person name="Tangrot J."/>
            <person name="Rosling A."/>
        </authorList>
    </citation>
    <scope>NUCLEOTIDE SEQUENCE</scope>
    <source>
        <strain evidence="1">MA461A</strain>
    </source>
</reference>
<dbReference type="Proteomes" id="UP000789920">
    <property type="component" value="Unassembled WGS sequence"/>
</dbReference>
<proteinExistence type="predicted"/>
<gene>
    <name evidence="1" type="ORF">RPERSI_LOCUS31255</name>
</gene>
<feature type="non-terminal residue" evidence="1">
    <location>
        <position position="65"/>
    </location>
</feature>
<comment type="caution">
    <text evidence="1">The sequence shown here is derived from an EMBL/GenBank/DDBJ whole genome shotgun (WGS) entry which is preliminary data.</text>
</comment>
<dbReference type="EMBL" id="CAJVQC010125398">
    <property type="protein sequence ID" value="CAG8839991.1"/>
    <property type="molecule type" value="Genomic_DNA"/>
</dbReference>
<accession>A0ACA9SHG1</accession>
<feature type="non-terminal residue" evidence="1">
    <location>
        <position position="1"/>
    </location>
</feature>
<evidence type="ECO:0000313" key="2">
    <source>
        <dbReference type="Proteomes" id="UP000789920"/>
    </source>
</evidence>
<name>A0ACA9SHG1_9GLOM</name>
<evidence type="ECO:0000313" key="1">
    <source>
        <dbReference type="EMBL" id="CAG8839991.1"/>
    </source>
</evidence>
<protein>
    <submittedName>
        <fullName evidence="1">28834_t:CDS:1</fullName>
    </submittedName>
</protein>